<evidence type="ECO:0000256" key="1">
    <source>
        <dbReference type="SAM" id="MobiDB-lite"/>
    </source>
</evidence>
<feature type="region of interest" description="Disordered" evidence="1">
    <location>
        <begin position="203"/>
        <end position="321"/>
    </location>
</feature>
<evidence type="ECO:0000313" key="2">
    <source>
        <dbReference type="EMBL" id="GIL88392.1"/>
    </source>
</evidence>
<gene>
    <name evidence="2" type="ORF">Vretifemale_16358</name>
    <name evidence="3" type="ORF">Vretimale_15025</name>
</gene>
<proteinExistence type="predicted"/>
<reference evidence="2" key="1">
    <citation type="journal article" date="2021" name="Proc. Natl. Acad. Sci. U.S.A.">
        <title>Three genomes in the algal genus Volvox reveal the fate of a haploid sex-determining region after a transition to homothallism.</title>
        <authorList>
            <person name="Yamamoto K."/>
            <person name="Hamaji T."/>
            <person name="Kawai-Toyooka H."/>
            <person name="Matsuzaki R."/>
            <person name="Takahashi F."/>
            <person name="Nishimura Y."/>
            <person name="Kawachi M."/>
            <person name="Noguchi H."/>
            <person name="Minakuchi Y."/>
            <person name="Umen J.G."/>
            <person name="Toyoda A."/>
            <person name="Nozaki H."/>
        </authorList>
    </citation>
    <scope>NUCLEOTIDE SEQUENCE</scope>
    <source>
        <strain evidence="3">NIES-3785</strain>
        <strain evidence="2">NIES-3786</strain>
    </source>
</reference>
<dbReference type="OrthoDB" id="413400at2759"/>
<dbReference type="Proteomes" id="UP000722791">
    <property type="component" value="Unassembled WGS sequence"/>
</dbReference>
<dbReference type="Proteomes" id="UP000747110">
    <property type="component" value="Unassembled WGS sequence"/>
</dbReference>
<evidence type="ECO:0000313" key="3">
    <source>
        <dbReference type="EMBL" id="GIM11540.1"/>
    </source>
</evidence>
<comment type="caution">
    <text evidence="2">The sequence shown here is derived from an EMBL/GenBank/DDBJ whole genome shotgun (WGS) entry which is preliminary data.</text>
</comment>
<dbReference type="AlphaFoldDB" id="A0A8J4FVD1"/>
<protein>
    <submittedName>
        <fullName evidence="2">Uncharacterized protein</fullName>
    </submittedName>
</protein>
<dbReference type="EMBL" id="BNCP01000044">
    <property type="protein sequence ID" value="GIL88392.1"/>
    <property type="molecule type" value="Genomic_DNA"/>
</dbReference>
<evidence type="ECO:0000313" key="4">
    <source>
        <dbReference type="Proteomes" id="UP000747110"/>
    </source>
</evidence>
<dbReference type="Gene3D" id="3.30.300.20">
    <property type="match status" value="1"/>
</dbReference>
<dbReference type="EMBL" id="BNCQ01000039">
    <property type="protein sequence ID" value="GIM11540.1"/>
    <property type="molecule type" value="Genomic_DNA"/>
</dbReference>
<accession>A0A8J4FVD1</accession>
<dbReference type="InterPro" id="IPR023799">
    <property type="entry name" value="RbfA_dom_sf"/>
</dbReference>
<dbReference type="InterPro" id="IPR015946">
    <property type="entry name" value="KH_dom-like_a/b"/>
</dbReference>
<organism evidence="2 4">
    <name type="scientific">Volvox reticuliferus</name>
    <dbReference type="NCBI Taxonomy" id="1737510"/>
    <lineage>
        <taxon>Eukaryota</taxon>
        <taxon>Viridiplantae</taxon>
        <taxon>Chlorophyta</taxon>
        <taxon>core chlorophytes</taxon>
        <taxon>Chlorophyceae</taxon>
        <taxon>CS clade</taxon>
        <taxon>Chlamydomonadales</taxon>
        <taxon>Volvocaceae</taxon>
        <taxon>Volvox</taxon>
    </lineage>
</organism>
<keyword evidence="4" id="KW-1185">Reference proteome</keyword>
<dbReference type="SUPFAM" id="SSF89919">
    <property type="entry name" value="Ribosome-binding factor A, RbfA"/>
    <property type="match status" value="1"/>
</dbReference>
<sequence>MASPILQLRTVVSSFLEAATCYPHLALLHASRETPLWPALWTYTSRSFADRTHFNIGLRGSQANVDVEASESVHPQRRAQRIFAARVERALVEVINYDMRLRSGLVESYGFTVHGVRVTGDRLHATVLWDCCRQPPSLTGTCALTLKRYEQLIRTRLARALQAREVPSLKWRHAALDEHDQQTLTVIQHIEQEQELEWGCSQLEKSASSSGGSTRSSGGGRPRTGDPRFNGSPSPLKQVMGEGVGPVPSGQAGGIRAGRGEEPASTATEDNPAGLAGGEGPSDAAVGQSASLVAHGAGESTGQRQRSTGREVAITGKGRAS</sequence>
<name>A0A8J4FVD1_9CHLO</name>